<evidence type="ECO:0000313" key="2">
    <source>
        <dbReference type="EMBL" id="SIO48023.1"/>
    </source>
</evidence>
<reference evidence="3" key="1">
    <citation type="submission" date="2016-11" db="EMBL/GenBank/DDBJ databases">
        <authorList>
            <person name="Varghese N."/>
            <person name="Submissions S."/>
        </authorList>
    </citation>
    <scope>NUCLEOTIDE SEQUENCE [LARGE SCALE GENOMIC DNA]</scope>
    <source>
        <strain evidence="3">DSM 27623</strain>
    </source>
</reference>
<dbReference type="AlphaFoldDB" id="A0A1N6JUV1"/>
<keyword evidence="3" id="KW-1185">Reference proteome</keyword>
<evidence type="ECO:0000256" key="1">
    <source>
        <dbReference type="SAM" id="Phobius"/>
    </source>
</evidence>
<dbReference type="EMBL" id="FSRK01000003">
    <property type="protein sequence ID" value="SIO48023.1"/>
    <property type="molecule type" value="Genomic_DNA"/>
</dbReference>
<accession>A0A1N6JUV1</accession>
<dbReference type="Proteomes" id="UP000185207">
    <property type="component" value="Unassembled WGS sequence"/>
</dbReference>
<gene>
    <name evidence="2" type="ORF">SAMN05444409_3878</name>
</gene>
<proteinExistence type="predicted"/>
<keyword evidence="1" id="KW-1133">Transmembrane helix</keyword>
<sequence>MAMLNKKNKQFQKIISVFFTAMYVFVVLFSSELHNHKGESFFKDSGSKKTEKSITKELSSNQSGDCLACHFLATGNTLVPEQFTFHFENHTQETEQIISAQEKIWEQTKSTIQLRGPPALS</sequence>
<keyword evidence="1" id="KW-0472">Membrane</keyword>
<name>A0A1N6JUV1_9FLAO</name>
<protein>
    <submittedName>
        <fullName evidence="2">Uncharacterized protein</fullName>
    </submittedName>
</protein>
<evidence type="ECO:0000313" key="3">
    <source>
        <dbReference type="Proteomes" id="UP000185207"/>
    </source>
</evidence>
<keyword evidence="1" id="KW-0812">Transmembrane</keyword>
<feature type="transmembrane region" description="Helical" evidence="1">
    <location>
        <begin position="12"/>
        <end position="30"/>
    </location>
</feature>
<organism evidence="2 3">
    <name type="scientific">Epilithonimonas zeae</name>
    <dbReference type="NCBI Taxonomy" id="1416779"/>
    <lineage>
        <taxon>Bacteria</taxon>
        <taxon>Pseudomonadati</taxon>
        <taxon>Bacteroidota</taxon>
        <taxon>Flavobacteriia</taxon>
        <taxon>Flavobacteriales</taxon>
        <taxon>Weeksellaceae</taxon>
        <taxon>Chryseobacterium group</taxon>
        <taxon>Epilithonimonas</taxon>
    </lineage>
</organism>